<dbReference type="OMA" id="EMSSCTP"/>
<evidence type="ECO:0000256" key="1">
    <source>
        <dbReference type="SAM" id="SignalP"/>
    </source>
</evidence>
<accession>C1FJT5</accession>
<keyword evidence="3" id="KW-1185">Reference proteome</keyword>
<feature type="signal peptide" evidence="1">
    <location>
        <begin position="1"/>
        <end position="23"/>
    </location>
</feature>
<sequence>MARFIALLFFALLFVCSPAKAGAAPDPCGVADSCKTCVATNGCGWCGETLECKKQPGMFGGGCKGMLKEMSSCTPLRDSLVKLGDSLPAVSAKMVAAYDAVRDAITV</sequence>
<dbReference type="OrthoDB" id="10484393at2759"/>
<dbReference type="KEGG" id="mis:MICPUN_103315"/>
<organism evidence="2 3">
    <name type="scientific">Micromonas commoda (strain RCC299 / NOUM17 / CCMP2709)</name>
    <name type="common">Picoplanktonic green alga</name>
    <dbReference type="NCBI Taxonomy" id="296587"/>
    <lineage>
        <taxon>Eukaryota</taxon>
        <taxon>Viridiplantae</taxon>
        <taxon>Chlorophyta</taxon>
        <taxon>Mamiellophyceae</taxon>
        <taxon>Mamiellales</taxon>
        <taxon>Mamiellaceae</taxon>
        <taxon>Micromonas</taxon>
    </lineage>
</organism>
<dbReference type="EMBL" id="CP001577">
    <property type="protein sequence ID" value="ACO70402.1"/>
    <property type="molecule type" value="Genomic_DNA"/>
</dbReference>
<feature type="chain" id="PRO_5002909480" description="PSI domain-containing protein" evidence="1">
    <location>
        <begin position="24"/>
        <end position="107"/>
    </location>
</feature>
<gene>
    <name evidence="2" type="ORF">MICPUN_103315</name>
</gene>
<dbReference type="InParanoid" id="C1FJT5"/>
<evidence type="ECO:0000313" key="3">
    <source>
        <dbReference type="Proteomes" id="UP000002009"/>
    </source>
</evidence>
<dbReference type="GeneID" id="8248283"/>
<dbReference type="RefSeq" id="XP_002509144.1">
    <property type="nucleotide sequence ID" value="XM_002509098.1"/>
</dbReference>
<evidence type="ECO:0000313" key="2">
    <source>
        <dbReference type="EMBL" id="ACO70402.1"/>
    </source>
</evidence>
<keyword evidence="1" id="KW-0732">Signal</keyword>
<proteinExistence type="predicted"/>
<reference evidence="2 3" key="1">
    <citation type="journal article" date="2009" name="Science">
        <title>Green evolution and dynamic adaptations revealed by genomes of the marine picoeukaryotes Micromonas.</title>
        <authorList>
            <person name="Worden A.Z."/>
            <person name="Lee J.H."/>
            <person name="Mock T."/>
            <person name="Rouze P."/>
            <person name="Simmons M.P."/>
            <person name="Aerts A.L."/>
            <person name="Allen A.E."/>
            <person name="Cuvelier M.L."/>
            <person name="Derelle E."/>
            <person name="Everett M.V."/>
            <person name="Foulon E."/>
            <person name="Grimwood J."/>
            <person name="Gundlach H."/>
            <person name="Henrissat B."/>
            <person name="Napoli C."/>
            <person name="McDonald S.M."/>
            <person name="Parker M.S."/>
            <person name="Rombauts S."/>
            <person name="Salamov A."/>
            <person name="Von Dassow P."/>
            <person name="Badger J.H."/>
            <person name="Coutinho P.M."/>
            <person name="Demir E."/>
            <person name="Dubchak I."/>
            <person name="Gentemann C."/>
            <person name="Eikrem W."/>
            <person name="Gready J.E."/>
            <person name="John U."/>
            <person name="Lanier W."/>
            <person name="Lindquist E.A."/>
            <person name="Lucas S."/>
            <person name="Mayer K.F."/>
            <person name="Moreau H."/>
            <person name="Not F."/>
            <person name="Otillar R."/>
            <person name="Panaud O."/>
            <person name="Pangilinan J."/>
            <person name="Paulsen I."/>
            <person name="Piegu B."/>
            <person name="Poliakov A."/>
            <person name="Robbens S."/>
            <person name="Schmutz J."/>
            <person name="Toulza E."/>
            <person name="Wyss T."/>
            <person name="Zelensky A."/>
            <person name="Zhou K."/>
            <person name="Armbrust E.V."/>
            <person name="Bhattacharya D."/>
            <person name="Goodenough U.W."/>
            <person name="Van de Peer Y."/>
            <person name="Grigoriev I.V."/>
        </authorList>
    </citation>
    <scope>NUCLEOTIDE SEQUENCE [LARGE SCALE GENOMIC DNA]</scope>
    <source>
        <strain evidence="3">RCC299 / NOUM17</strain>
    </source>
</reference>
<protein>
    <recommendedName>
        <fullName evidence="4">PSI domain-containing protein</fullName>
    </recommendedName>
</protein>
<evidence type="ECO:0008006" key="4">
    <source>
        <dbReference type="Google" id="ProtNLM"/>
    </source>
</evidence>
<dbReference type="AlphaFoldDB" id="C1FJT5"/>
<name>C1FJT5_MICCC</name>
<dbReference type="Proteomes" id="UP000002009">
    <property type="component" value="Chromosome 12"/>
</dbReference>